<keyword evidence="10" id="KW-0175">Coiled coil</keyword>
<dbReference type="Pfam" id="PF00400">
    <property type="entry name" value="WD40"/>
    <property type="match status" value="3"/>
</dbReference>
<keyword evidence="3" id="KW-0597">Phosphoprotein</keyword>
<dbReference type="SUPFAM" id="SSF50978">
    <property type="entry name" value="WD40 repeat-like"/>
    <property type="match status" value="1"/>
</dbReference>
<evidence type="ECO:0000313" key="13">
    <source>
        <dbReference type="Proteomes" id="UP000239899"/>
    </source>
</evidence>
<gene>
    <name evidence="12" type="ORF">C2E21_7705</name>
</gene>
<keyword evidence="4 9" id="KW-0853">WD repeat</keyword>
<feature type="region of interest" description="Disordered" evidence="11">
    <location>
        <begin position="162"/>
        <end position="195"/>
    </location>
</feature>
<evidence type="ECO:0000313" key="12">
    <source>
        <dbReference type="EMBL" id="PRW33737.1"/>
    </source>
</evidence>
<dbReference type="InterPro" id="IPR001680">
    <property type="entry name" value="WD40_rpt"/>
</dbReference>
<dbReference type="PANTHER" id="PTHR18359:SF0">
    <property type="entry name" value="U3 SMALL NUCLEOLAR RNA-ASSOCIATED PROTEIN 18 HOMOLOG"/>
    <property type="match status" value="1"/>
</dbReference>
<evidence type="ECO:0000256" key="11">
    <source>
        <dbReference type="SAM" id="MobiDB-lite"/>
    </source>
</evidence>
<evidence type="ECO:0000256" key="6">
    <source>
        <dbReference type="ARBA" id="ARBA00023242"/>
    </source>
</evidence>
<dbReference type="GO" id="GO:0034388">
    <property type="term" value="C:Pwp2p-containing subcomplex of 90S preribosome"/>
    <property type="evidence" value="ECO:0007669"/>
    <property type="project" value="TreeGrafter"/>
</dbReference>
<sequence length="561" mass="61469">MAERAAKRQRAAVDVDRERELEAQLFGRDEEALQQLGTELGGGGGGEDGGGSLSDFLASYQQGAAAAAGDDSDVEDEERHRQCGAGGLVMFEDRGGADQQQAAATRRRRQPVWEDPQDVALRVNVAAKSQLRKLRREEEETELTGREYEARLREQHNKLHPRTAWASLKKAGERRRRAAAGGGSDSEGEEETAAERLLQRAGGLLARCSALPPSQLETTRLRDANQADACKGAVKSVEFHTGGELLLAAGLDRRLRLFSVDGVKNPRVHSWFVEDMPIHKAAFTAGGSKIVLTGRRKFFYLVDVESQAIDRLASLRVWRDEKSFESFVTSQQSPQPMAAFFGNEGFVPLVSLHTKQMVGSLKMNGTARTGAFTADGTQLLTSGGDGTVYVWDLRTQRCLQRYQDEGCLNGTSMACSPDGALFATGSNSGVVNLYSRQQQEAQRRQGQRTVFGEEEAAGSWAMPEAPIAGKPLKSVLNLTTTIDSLVFNHDGQMLVMASRMKRDALRVLHVPSMTVFSNWPTSKSPLHYVHSTAYSPNSGYLAIGNARGRVLLYRLHHYSKA</sequence>
<evidence type="ECO:0000256" key="9">
    <source>
        <dbReference type="PROSITE-ProRule" id="PRU00221"/>
    </source>
</evidence>
<evidence type="ECO:0000256" key="3">
    <source>
        <dbReference type="ARBA" id="ARBA00022553"/>
    </source>
</evidence>
<dbReference type="PANTHER" id="PTHR18359">
    <property type="entry name" value="WD-REPEAT PROTEIN-RELATED"/>
    <property type="match status" value="1"/>
</dbReference>
<reference evidence="12 13" key="1">
    <citation type="journal article" date="2018" name="Plant J.">
        <title>Genome sequences of Chlorella sorokiniana UTEX 1602 and Micractinium conductrix SAG 241.80: implications to maltose excretion by a green alga.</title>
        <authorList>
            <person name="Arriola M.B."/>
            <person name="Velmurugan N."/>
            <person name="Zhang Y."/>
            <person name="Plunkett M.H."/>
            <person name="Hondzo H."/>
            <person name="Barney B.M."/>
        </authorList>
    </citation>
    <scope>NUCLEOTIDE SEQUENCE [LARGE SCALE GENOMIC DNA]</scope>
    <source>
        <strain evidence="13">UTEX 1602</strain>
    </source>
</reference>
<proteinExistence type="inferred from homology"/>
<evidence type="ECO:0000256" key="8">
    <source>
        <dbReference type="ARBA" id="ARBA00074442"/>
    </source>
</evidence>
<dbReference type="Proteomes" id="UP000239899">
    <property type="component" value="Unassembled WGS sequence"/>
</dbReference>
<dbReference type="AlphaFoldDB" id="A0A2P6THH8"/>
<keyword evidence="6" id="KW-0539">Nucleus</keyword>
<evidence type="ECO:0000256" key="5">
    <source>
        <dbReference type="ARBA" id="ARBA00022737"/>
    </source>
</evidence>
<organism evidence="12 13">
    <name type="scientific">Chlorella sorokiniana</name>
    <name type="common">Freshwater green alga</name>
    <dbReference type="NCBI Taxonomy" id="3076"/>
    <lineage>
        <taxon>Eukaryota</taxon>
        <taxon>Viridiplantae</taxon>
        <taxon>Chlorophyta</taxon>
        <taxon>core chlorophytes</taxon>
        <taxon>Trebouxiophyceae</taxon>
        <taxon>Chlorellales</taxon>
        <taxon>Chlorellaceae</taxon>
        <taxon>Chlorella clade</taxon>
        <taxon>Chlorella</taxon>
    </lineage>
</organism>
<keyword evidence="2" id="KW-0698">rRNA processing</keyword>
<dbReference type="PROSITE" id="PS00678">
    <property type="entry name" value="WD_REPEATS_1"/>
    <property type="match status" value="1"/>
</dbReference>
<evidence type="ECO:0000256" key="7">
    <source>
        <dbReference type="ARBA" id="ARBA00025767"/>
    </source>
</evidence>
<dbReference type="GO" id="GO:0032040">
    <property type="term" value="C:small-subunit processome"/>
    <property type="evidence" value="ECO:0007669"/>
    <property type="project" value="TreeGrafter"/>
</dbReference>
<comment type="similarity">
    <text evidence="7">Belongs to the WD repeat UTP18 family.</text>
</comment>
<dbReference type="Gene3D" id="2.130.10.10">
    <property type="entry name" value="YVTN repeat-like/Quinoprotein amine dehydrogenase"/>
    <property type="match status" value="1"/>
</dbReference>
<feature type="coiled-coil region" evidence="10">
    <location>
        <begin position="124"/>
        <end position="151"/>
    </location>
</feature>
<keyword evidence="5" id="KW-0677">Repeat</keyword>
<dbReference type="FunFam" id="2.130.10.10:FF:000121">
    <property type="entry name" value="U3 small nucleolar RNA-associated protein 18 homolog"/>
    <property type="match status" value="1"/>
</dbReference>
<feature type="compositionally biased region" description="Gly residues" evidence="11">
    <location>
        <begin position="39"/>
        <end position="52"/>
    </location>
</feature>
<comment type="subcellular location">
    <subcellularLocation>
        <location evidence="1">Nucleus</location>
        <location evidence="1">Nucleolus</location>
    </subcellularLocation>
</comment>
<dbReference type="OrthoDB" id="1935146at2759"/>
<dbReference type="STRING" id="3076.A0A2P6THH8"/>
<keyword evidence="13" id="KW-1185">Reference proteome</keyword>
<dbReference type="InterPro" id="IPR036322">
    <property type="entry name" value="WD40_repeat_dom_sf"/>
</dbReference>
<feature type="region of interest" description="Disordered" evidence="11">
    <location>
        <begin position="62"/>
        <end position="81"/>
    </location>
</feature>
<dbReference type="SMART" id="SM00320">
    <property type="entry name" value="WD40"/>
    <property type="match status" value="4"/>
</dbReference>
<evidence type="ECO:0000256" key="10">
    <source>
        <dbReference type="SAM" id="Coils"/>
    </source>
</evidence>
<feature type="region of interest" description="Disordered" evidence="11">
    <location>
        <begin position="91"/>
        <end position="112"/>
    </location>
</feature>
<evidence type="ECO:0000256" key="4">
    <source>
        <dbReference type="ARBA" id="ARBA00022574"/>
    </source>
</evidence>
<feature type="repeat" description="WD" evidence="9">
    <location>
        <begin position="371"/>
        <end position="401"/>
    </location>
</feature>
<evidence type="ECO:0000256" key="2">
    <source>
        <dbReference type="ARBA" id="ARBA00022552"/>
    </source>
</evidence>
<evidence type="ECO:0000256" key="1">
    <source>
        <dbReference type="ARBA" id="ARBA00004604"/>
    </source>
</evidence>
<name>A0A2P6THH8_CHLSO</name>
<comment type="caution">
    <text evidence="12">The sequence shown here is derived from an EMBL/GenBank/DDBJ whole genome shotgun (WGS) entry which is preliminary data.</text>
</comment>
<dbReference type="EMBL" id="LHPG02000016">
    <property type="protein sequence ID" value="PRW33737.1"/>
    <property type="molecule type" value="Genomic_DNA"/>
</dbReference>
<accession>A0A2P6THH8</accession>
<dbReference type="InterPro" id="IPR015943">
    <property type="entry name" value="WD40/YVTN_repeat-like_dom_sf"/>
</dbReference>
<dbReference type="InterPro" id="IPR019775">
    <property type="entry name" value="WD40_repeat_CS"/>
</dbReference>
<dbReference type="InterPro" id="IPR045161">
    <property type="entry name" value="Utp18"/>
</dbReference>
<dbReference type="PROSITE" id="PS50082">
    <property type="entry name" value="WD_REPEATS_2"/>
    <property type="match status" value="1"/>
</dbReference>
<feature type="region of interest" description="Disordered" evidence="11">
    <location>
        <begin position="25"/>
        <end position="57"/>
    </location>
</feature>
<protein>
    <recommendedName>
        <fullName evidence="8">U3 small nucleolar RNA-associated protein 18 homolog</fullName>
    </recommendedName>
</protein>
<dbReference type="GO" id="GO:0006364">
    <property type="term" value="P:rRNA processing"/>
    <property type="evidence" value="ECO:0007669"/>
    <property type="project" value="UniProtKB-KW"/>
</dbReference>